<evidence type="ECO:0000256" key="2">
    <source>
        <dbReference type="ARBA" id="ARBA00023157"/>
    </source>
</evidence>
<proteinExistence type="predicted"/>
<dbReference type="GO" id="GO:0048544">
    <property type="term" value="P:recognition of pollen"/>
    <property type="evidence" value="ECO:0007669"/>
    <property type="project" value="InterPro"/>
</dbReference>
<evidence type="ECO:0000256" key="1">
    <source>
        <dbReference type="ARBA" id="ARBA00022729"/>
    </source>
</evidence>
<dbReference type="InterPro" id="IPR003609">
    <property type="entry name" value="Pan_app"/>
</dbReference>
<gene>
    <name evidence="4" type="ORF">C3L33_23223</name>
</gene>
<keyword evidence="1" id="KW-0732">Signal</keyword>
<dbReference type="Pfam" id="PF08276">
    <property type="entry name" value="PAN_2"/>
    <property type="match status" value="1"/>
</dbReference>
<dbReference type="PROSITE" id="PS50948">
    <property type="entry name" value="PAN"/>
    <property type="match status" value="1"/>
</dbReference>
<feature type="non-terminal residue" evidence="4">
    <location>
        <position position="185"/>
    </location>
</feature>
<accession>A0A6A4KPP9</accession>
<reference evidence="4" key="1">
    <citation type="journal article" date="2019" name="Genome Biol. Evol.">
        <title>The Rhododendron genome and chromosomal organization provide insight into shared whole-genome duplications across the heath family (Ericaceae).</title>
        <authorList>
            <person name="Soza V.L."/>
            <person name="Lindsley D."/>
            <person name="Waalkes A."/>
            <person name="Ramage E."/>
            <person name="Patwardhan R.P."/>
            <person name="Burton J.N."/>
            <person name="Adey A."/>
            <person name="Kumar A."/>
            <person name="Qiu R."/>
            <person name="Shendure J."/>
            <person name="Hall B."/>
        </authorList>
    </citation>
    <scope>NUCLEOTIDE SEQUENCE</scope>
    <source>
        <strain evidence="4">RSF 1966-606</strain>
    </source>
</reference>
<keyword evidence="2" id="KW-1015">Disulfide bond</keyword>
<dbReference type="PANTHER" id="PTHR32444:SF63">
    <property type="entry name" value="G-TYPE LECTIN S-RECEPTOR-LIKE SERINE_THREONINE-PROTEIN KINASE RKS1"/>
    <property type="match status" value="1"/>
</dbReference>
<dbReference type="AlphaFoldDB" id="A0A6A4KPP9"/>
<sequence length="185" mass="20986">MPTWLARHSTAKTEATPSFTFNGTYINNRDEVYMFYTLINALNVATVFVDELGSLKMVTWIGRWVEFYWCPKDNCDHYGQCGVYGYCSGGEFECMCLPGYEPRSTEEWFRWDASGGCIKKRKALSMCGNGEGFVKVTNAKIPDTSKARVRMNLSMHECKEECLRNYSCLAYASEAGVGRRANCIT</sequence>
<comment type="caution">
    <text evidence="4">The sequence shown here is derived from an EMBL/GenBank/DDBJ whole genome shotgun (WGS) entry which is preliminary data.</text>
</comment>
<feature type="non-terminal residue" evidence="4">
    <location>
        <position position="1"/>
    </location>
</feature>
<evidence type="ECO:0000259" key="3">
    <source>
        <dbReference type="PROSITE" id="PS50948"/>
    </source>
</evidence>
<feature type="domain" description="Apple" evidence="3">
    <location>
        <begin position="127"/>
        <end position="185"/>
    </location>
</feature>
<dbReference type="EMBL" id="QEFC01005111">
    <property type="protein sequence ID" value="KAE9444879.1"/>
    <property type="molecule type" value="Genomic_DNA"/>
</dbReference>
<evidence type="ECO:0000313" key="4">
    <source>
        <dbReference type="EMBL" id="KAE9444879.1"/>
    </source>
</evidence>
<protein>
    <recommendedName>
        <fullName evidence="3">Apple domain-containing protein</fullName>
    </recommendedName>
</protein>
<organism evidence="4">
    <name type="scientific">Rhododendron williamsianum</name>
    <dbReference type="NCBI Taxonomy" id="262921"/>
    <lineage>
        <taxon>Eukaryota</taxon>
        <taxon>Viridiplantae</taxon>
        <taxon>Streptophyta</taxon>
        <taxon>Embryophyta</taxon>
        <taxon>Tracheophyta</taxon>
        <taxon>Spermatophyta</taxon>
        <taxon>Magnoliopsida</taxon>
        <taxon>eudicotyledons</taxon>
        <taxon>Gunneridae</taxon>
        <taxon>Pentapetalae</taxon>
        <taxon>asterids</taxon>
        <taxon>Ericales</taxon>
        <taxon>Ericaceae</taxon>
        <taxon>Ericoideae</taxon>
        <taxon>Rhodoreae</taxon>
        <taxon>Rhododendron</taxon>
    </lineage>
</organism>
<dbReference type="InterPro" id="IPR000858">
    <property type="entry name" value="S_locus_glycoprot_dom"/>
</dbReference>
<dbReference type="OrthoDB" id="1933550at2759"/>
<dbReference type="Pfam" id="PF00954">
    <property type="entry name" value="S_locus_glycop"/>
    <property type="match status" value="1"/>
</dbReference>
<name>A0A6A4KPP9_9ERIC</name>
<dbReference type="PANTHER" id="PTHR32444">
    <property type="entry name" value="BULB-TYPE LECTIN DOMAIN-CONTAINING PROTEIN"/>
    <property type="match status" value="1"/>
</dbReference>